<sequence length="63" mass="7128">MEGKIRLHTRLTIEDSGSRQRTLMGSNIYDLIVRMGFPHPVHQLKHDLFDGGVPFLIGASPRD</sequence>
<gene>
    <name evidence="1" type="ORF">MA16_Dca018526</name>
</gene>
<accession>A0A2I0VQP2</accession>
<dbReference type="AlphaFoldDB" id="A0A2I0VQP2"/>
<keyword evidence="2" id="KW-1185">Reference proteome</keyword>
<dbReference type="Proteomes" id="UP000233837">
    <property type="component" value="Unassembled WGS sequence"/>
</dbReference>
<dbReference type="EMBL" id="KZ503314">
    <property type="protein sequence ID" value="PKU65736.1"/>
    <property type="molecule type" value="Genomic_DNA"/>
</dbReference>
<evidence type="ECO:0000313" key="2">
    <source>
        <dbReference type="Proteomes" id="UP000233837"/>
    </source>
</evidence>
<organism evidence="1 2">
    <name type="scientific">Dendrobium catenatum</name>
    <dbReference type="NCBI Taxonomy" id="906689"/>
    <lineage>
        <taxon>Eukaryota</taxon>
        <taxon>Viridiplantae</taxon>
        <taxon>Streptophyta</taxon>
        <taxon>Embryophyta</taxon>
        <taxon>Tracheophyta</taxon>
        <taxon>Spermatophyta</taxon>
        <taxon>Magnoliopsida</taxon>
        <taxon>Liliopsida</taxon>
        <taxon>Asparagales</taxon>
        <taxon>Orchidaceae</taxon>
        <taxon>Epidendroideae</taxon>
        <taxon>Malaxideae</taxon>
        <taxon>Dendrobiinae</taxon>
        <taxon>Dendrobium</taxon>
    </lineage>
</organism>
<evidence type="ECO:0000313" key="1">
    <source>
        <dbReference type="EMBL" id="PKU65736.1"/>
    </source>
</evidence>
<name>A0A2I0VQP2_9ASPA</name>
<reference evidence="1 2" key="2">
    <citation type="journal article" date="2017" name="Nature">
        <title>The Apostasia genome and the evolution of orchids.</title>
        <authorList>
            <person name="Zhang G.Q."/>
            <person name="Liu K.W."/>
            <person name="Li Z."/>
            <person name="Lohaus R."/>
            <person name="Hsiao Y.Y."/>
            <person name="Niu S.C."/>
            <person name="Wang J.Y."/>
            <person name="Lin Y.C."/>
            <person name="Xu Q."/>
            <person name="Chen L.J."/>
            <person name="Yoshida K."/>
            <person name="Fujiwara S."/>
            <person name="Wang Z.W."/>
            <person name="Zhang Y.Q."/>
            <person name="Mitsuda N."/>
            <person name="Wang M."/>
            <person name="Liu G.H."/>
            <person name="Pecoraro L."/>
            <person name="Huang H.X."/>
            <person name="Xiao X.J."/>
            <person name="Lin M."/>
            <person name="Wu X.Y."/>
            <person name="Wu W.L."/>
            <person name="Chen Y.Y."/>
            <person name="Chang S.B."/>
            <person name="Sakamoto S."/>
            <person name="Ohme-Takagi M."/>
            <person name="Yagi M."/>
            <person name="Zeng S.J."/>
            <person name="Shen C.Y."/>
            <person name="Yeh C.M."/>
            <person name="Luo Y.B."/>
            <person name="Tsai W.C."/>
            <person name="Van de Peer Y."/>
            <person name="Liu Z.J."/>
        </authorList>
    </citation>
    <scope>NUCLEOTIDE SEQUENCE [LARGE SCALE GENOMIC DNA]</scope>
    <source>
        <tissue evidence="1">The whole plant</tissue>
    </source>
</reference>
<reference evidence="1 2" key="1">
    <citation type="journal article" date="2016" name="Sci. Rep.">
        <title>The Dendrobium catenatum Lindl. genome sequence provides insights into polysaccharide synthase, floral development and adaptive evolution.</title>
        <authorList>
            <person name="Zhang G.Q."/>
            <person name="Xu Q."/>
            <person name="Bian C."/>
            <person name="Tsai W.C."/>
            <person name="Yeh C.M."/>
            <person name="Liu K.W."/>
            <person name="Yoshida K."/>
            <person name="Zhang L.S."/>
            <person name="Chang S.B."/>
            <person name="Chen F."/>
            <person name="Shi Y."/>
            <person name="Su Y.Y."/>
            <person name="Zhang Y.Q."/>
            <person name="Chen L.J."/>
            <person name="Yin Y."/>
            <person name="Lin M."/>
            <person name="Huang H."/>
            <person name="Deng H."/>
            <person name="Wang Z.W."/>
            <person name="Zhu S.L."/>
            <person name="Zhao X."/>
            <person name="Deng C."/>
            <person name="Niu S.C."/>
            <person name="Huang J."/>
            <person name="Wang M."/>
            <person name="Liu G.H."/>
            <person name="Yang H.J."/>
            <person name="Xiao X.J."/>
            <person name="Hsiao Y.Y."/>
            <person name="Wu W.L."/>
            <person name="Chen Y.Y."/>
            <person name="Mitsuda N."/>
            <person name="Ohme-Takagi M."/>
            <person name="Luo Y.B."/>
            <person name="Van de Peer Y."/>
            <person name="Liu Z.J."/>
        </authorList>
    </citation>
    <scope>NUCLEOTIDE SEQUENCE [LARGE SCALE GENOMIC DNA]</scope>
    <source>
        <tissue evidence="1">The whole plant</tissue>
    </source>
</reference>
<proteinExistence type="predicted"/>
<protein>
    <submittedName>
        <fullName evidence="1">Uncharacterized protein</fullName>
    </submittedName>
</protein>